<accession>A0A250XGG6</accession>
<dbReference type="Proteomes" id="UP000232323">
    <property type="component" value="Unassembled WGS sequence"/>
</dbReference>
<comment type="caution">
    <text evidence="3">The sequence shown here is derived from an EMBL/GenBank/DDBJ whole genome shotgun (WGS) entry which is preliminary data.</text>
</comment>
<gene>
    <name evidence="3" type="ORF">CEUSTIGMA_g9440.t1</name>
</gene>
<protein>
    <submittedName>
        <fullName evidence="3">Uncharacterized protein</fullName>
    </submittedName>
</protein>
<proteinExistence type="predicted"/>
<feature type="region of interest" description="Disordered" evidence="2">
    <location>
        <begin position="134"/>
        <end position="163"/>
    </location>
</feature>
<evidence type="ECO:0000313" key="4">
    <source>
        <dbReference type="Proteomes" id="UP000232323"/>
    </source>
</evidence>
<name>A0A250XGG6_9CHLO</name>
<evidence type="ECO:0000256" key="1">
    <source>
        <dbReference type="SAM" id="Coils"/>
    </source>
</evidence>
<feature type="compositionally biased region" description="Polar residues" evidence="2">
    <location>
        <begin position="138"/>
        <end position="163"/>
    </location>
</feature>
<dbReference type="AlphaFoldDB" id="A0A250XGG6"/>
<keyword evidence="1" id="KW-0175">Coiled coil</keyword>
<feature type="coiled-coil region" evidence="1">
    <location>
        <begin position="75"/>
        <end position="116"/>
    </location>
</feature>
<evidence type="ECO:0000256" key="2">
    <source>
        <dbReference type="SAM" id="MobiDB-lite"/>
    </source>
</evidence>
<sequence length="163" mass="18426">MAEEEDIDVQALSQEKIKAMMKRDPNFIKRLITQLDKQMANMMTQKKLKQDQMLADQAEIDKIDGMIKSHVQPNLEKLNESIKSKTDLRNHAAKELANQTENLKKMERDAAALISSIRTKSTKLNRTMASQHLEATRGFSSSVSTSTLIKHGTSLKTKTQALE</sequence>
<evidence type="ECO:0000313" key="3">
    <source>
        <dbReference type="EMBL" id="GAX82012.1"/>
    </source>
</evidence>
<reference evidence="3 4" key="1">
    <citation type="submission" date="2017-08" db="EMBL/GenBank/DDBJ databases">
        <title>Acidophilic green algal genome provides insights into adaptation to an acidic environment.</title>
        <authorList>
            <person name="Hirooka S."/>
            <person name="Hirose Y."/>
            <person name="Kanesaki Y."/>
            <person name="Higuchi S."/>
            <person name="Fujiwara T."/>
            <person name="Onuma R."/>
            <person name="Era A."/>
            <person name="Ohbayashi R."/>
            <person name="Uzuka A."/>
            <person name="Nozaki H."/>
            <person name="Yoshikawa H."/>
            <person name="Miyagishima S.Y."/>
        </authorList>
    </citation>
    <scope>NUCLEOTIDE SEQUENCE [LARGE SCALE GENOMIC DNA]</scope>
    <source>
        <strain evidence="3 4">NIES-2499</strain>
    </source>
</reference>
<dbReference type="OrthoDB" id="538894at2759"/>
<organism evidence="3 4">
    <name type="scientific">Chlamydomonas eustigma</name>
    <dbReference type="NCBI Taxonomy" id="1157962"/>
    <lineage>
        <taxon>Eukaryota</taxon>
        <taxon>Viridiplantae</taxon>
        <taxon>Chlorophyta</taxon>
        <taxon>core chlorophytes</taxon>
        <taxon>Chlorophyceae</taxon>
        <taxon>CS clade</taxon>
        <taxon>Chlamydomonadales</taxon>
        <taxon>Chlamydomonadaceae</taxon>
        <taxon>Chlamydomonas</taxon>
    </lineage>
</organism>
<keyword evidence="4" id="KW-1185">Reference proteome</keyword>
<dbReference type="EMBL" id="BEGY01000074">
    <property type="protein sequence ID" value="GAX82012.1"/>
    <property type="molecule type" value="Genomic_DNA"/>
</dbReference>